<dbReference type="PANTHER" id="PTHR43667">
    <property type="entry name" value="CYCLOPROPANE-FATTY-ACYL-PHOSPHOLIPID SYNTHASE"/>
    <property type="match status" value="1"/>
</dbReference>
<keyword evidence="4" id="KW-0949">S-adenosyl-L-methionine</keyword>
<dbReference type="EMBL" id="JABEPQ010000001">
    <property type="protein sequence ID" value="NNM45819.1"/>
    <property type="molecule type" value="Genomic_DNA"/>
</dbReference>
<evidence type="ECO:0000259" key="6">
    <source>
        <dbReference type="SMART" id="SM00828"/>
    </source>
</evidence>
<evidence type="ECO:0000256" key="4">
    <source>
        <dbReference type="ARBA" id="ARBA00022691"/>
    </source>
</evidence>
<dbReference type="GO" id="GO:0008610">
    <property type="term" value="P:lipid biosynthetic process"/>
    <property type="evidence" value="ECO:0007669"/>
    <property type="project" value="InterPro"/>
</dbReference>
<dbReference type="InterPro" id="IPR029063">
    <property type="entry name" value="SAM-dependent_MTases_sf"/>
</dbReference>
<dbReference type="InterPro" id="IPR050723">
    <property type="entry name" value="CFA/CMAS"/>
</dbReference>
<reference evidence="7 8" key="1">
    <citation type="submission" date="2020-04" db="EMBL/GenBank/DDBJ databases">
        <title>Knoellia sp. isolate from air conditioner.</title>
        <authorList>
            <person name="Chea S."/>
            <person name="Kim D.-U."/>
        </authorList>
    </citation>
    <scope>NUCLEOTIDE SEQUENCE [LARGE SCALE GENOMIC DNA]</scope>
    <source>
        <strain evidence="7 8">DB2414S</strain>
    </source>
</reference>
<dbReference type="PIRSF" id="PIRSF003085">
    <property type="entry name" value="CMAS"/>
    <property type="match status" value="1"/>
</dbReference>
<dbReference type="PANTHER" id="PTHR43667:SF1">
    <property type="entry name" value="CYCLOPROPANE-FATTY-ACYL-PHOSPHOLIPID SYNTHASE"/>
    <property type="match status" value="1"/>
</dbReference>
<protein>
    <submittedName>
        <fullName evidence="7">Class I SAM-dependent methyltransferase</fullName>
    </submittedName>
</protein>
<evidence type="ECO:0000256" key="2">
    <source>
        <dbReference type="ARBA" id="ARBA00022603"/>
    </source>
</evidence>
<keyword evidence="3 7" id="KW-0808">Transferase</keyword>
<dbReference type="Pfam" id="PF02353">
    <property type="entry name" value="CMAS"/>
    <property type="match status" value="1"/>
</dbReference>
<comment type="caution">
    <text evidence="7">The sequence shown here is derived from an EMBL/GenBank/DDBJ whole genome shotgun (WGS) entry which is preliminary data.</text>
</comment>
<evidence type="ECO:0000256" key="5">
    <source>
        <dbReference type="ARBA" id="ARBA00023098"/>
    </source>
</evidence>
<evidence type="ECO:0000313" key="7">
    <source>
        <dbReference type="EMBL" id="NNM45819.1"/>
    </source>
</evidence>
<dbReference type="GO" id="GO:0008168">
    <property type="term" value="F:methyltransferase activity"/>
    <property type="evidence" value="ECO:0007669"/>
    <property type="project" value="UniProtKB-KW"/>
</dbReference>
<comment type="similarity">
    <text evidence="1">Belongs to the CFA/CMAS family.</text>
</comment>
<feature type="domain" description="Polyketide synthase-like methyltransferase" evidence="6">
    <location>
        <begin position="170"/>
        <end position="439"/>
    </location>
</feature>
<organism evidence="7 8">
    <name type="scientific">Knoellia koreensis</name>
    <dbReference type="NCBI Taxonomy" id="2730921"/>
    <lineage>
        <taxon>Bacteria</taxon>
        <taxon>Bacillati</taxon>
        <taxon>Actinomycetota</taxon>
        <taxon>Actinomycetes</taxon>
        <taxon>Micrococcales</taxon>
        <taxon>Intrasporangiaceae</taxon>
        <taxon>Knoellia</taxon>
    </lineage>
</organism>
<proteinExistence type="inferred from homology"/>
<keyword evidence="2 7" id="KW-0489">Methyltransferase</keyword>
<dbReference type="InterPro" id="IPR003333">
    <property type="entry name" value="CMAS"/>
</dbReference>
<evidence type="ECO:0000256" key="3">
    <source>
        <dbReference type="ARBA" id="ARBA00022679"/>
    </source>
</evidence>
<dbReference type="Gene3D" id="3.40.50.150">
    <property type="entry name" value="Vaccinia Virus protein VP39"/>
    <property type="match status" value="1"/>
</dbReference>
<dbReference type="CDD" id="cd02440">
    <property type="entry name" value="AdoMet_MTases"/>
    <property type="match status" value="1"/>
</dbReference>
<gene>
    <name evidence="7" type="ORF">HJG52_07340</name>
</gene>
<keyword evidence="8" id="KW-1185">Reference proteome</keyword>
<accession>A0A849HFB7</accession>
<dbReference type="AlphaFoldDB" id="A0A849HFB7"/>
<name>A0A849HFB7_9MICO</name>
<keyword evidence="5" id="KW-0443">Lipid metabolism</keyword>
<dbReference type="InterPro" id="IPR020803">
    <property type="entry name" value="MeTfrase_dom"/>
</dbReference>
<evidence type="ECO:0000256" key="1">
    <source>
        <dbReference type="ARBA" id="ARBA00010815"/>
    </source>
</evidence>
<dbReference type="Proteomes" id="UP000588586">
    <property type="component" value="Unassembled WGS sequence"/>
</dbReference>
<dbReference type="RefSeq" id="WP_171242800.1">
    <property type="nucleotide sequence ID" value="NZ_JABEPQ010000001.1"/>
</dbReference>
<dbReference type="SMART" id="SM00828">
    <property type="entry name" value="PKS_MT"/>
    <property type="match status" value="1"/>
</dbReference>
<dbReference type="SUPFAM" id="SSF53335">
    <property type="entry name" value="S-adenosyl-L-methionine-dependent methyltransferases"/>
    <property type="match status" value="1"/>
</dbReference>
<dbReference type="GO" id="GO:0032259">
    <property type="term" value="P:methylation"/>
    <property type="evidence" value="ECO:0007669"/>
    <property type="project" value="UniProtKB-KW"/>
</dbReference>
<evidence type="ECO:0000313" key="8">
    <source>
        <dbReference type="Proteomes" id="UP000588586"/>
    </source>
</evidence>
<sequence>MTTLEIKPAKSAGKSPSTTGSGLAAQFARALEPVVGGALPVHLTLWDGSSAGPADAPRVVVRSPRALRRLFWHPGELGAAQAYVTSELEVEGDLDEALTHVWGVAHERGLSGIRLTPSALADLAKLARSAGVLGRPLSPPASQAVVRGRLHSLGRDRAVISHHYDLSNDFYALILDPHLSYSCAYWRSDDPDYTLQDAQRDKFELVGRKLGLREGSRLLDVGCGWGSMSLYAAEHFGAQVTGVTISAEQKRFADNRIRERGLEDRVEIRLQDYRDVREDGFDAVVSLEMGEHVGEKNYATYARVLHDAVRPGGRVLVQQMSRRGRHPGGGPFIESFIAPDMTMRPVGETVALLEDAGLEVRDVHALREHYVRTVAAWHDTFEANHDRVVELVGEEVARVWRLYLVGGAMAFRDGRMGVDQILSVRPHPNGAADVEPARPQGWS</sequence>